<evidence type="ECO:0000313" key="2">
    <source>
        <dbReference type="EMBL" id="OLP84689.1"/>
    </source>
</evidence>
<accession>A0A1Q9CP28</accession>
<feature type="compositionally biased region" description="Polar residues" evidence="1">
    <location>
        <begin position="326"/>
        <end position="336"/>
    </location>
</feature>
<evidence type="ECO:0000256" key="1">
    <source>
        <dbReference type="SAM" id="MobiDB-lite"/>
    </source>
</evidence>
<sequence length="619" mass="69149">MWPSSFPISVACASSETSPNSSAEEEAQFQRDKSLADELNQRFQNGIIVKLLATRPGGIHKTGFDKKVSQVLGLRHGQQPEHEGYLSLGWNLDEWPRCKNHSSGHGIAGNWFTSASLVNEELASPYRPGATDNELREAGTSLYGCNRYACGRCLNSPDDCTFKMPGSDLRGGHGSWRVDRKFLPPKLDFSGRFDPDAAGLKRTTPTLEEQPEETREGVVLLYEPNPLDAWIGKQVQQQPGGTYAYTESGEALTKKEVKQYKAFCRRHSERGEEARLADKLFHIVDKHLPLQADETRAYIARFPGEARKLLPKARKIRNTFRRQGGLRTTTECQPTVQEGEESPQAADVSAYAMPAPSMPGEAMTAERVRRENLEEDAAREKKEQPVDSDTPPDWGGDTDDEGPPPNWPWGTAPTNLVEYLDTNKENLEGKTGGYSLFVADQKRFNPKPSPSQVAAGVRHHNLGYNEVMVQVGTPAMLFEEMQKQGIQRRFNMNQLRLWQCRTNGLAAFARVQPPAPLDEHGRQVESCRHEVFSKMRDSYDRACGRAESTPILFFDLEADSKPFSARRMAELFPSQGDCDHGAAQPRKRAAIYGRLLEFFLAPVRRSLFGCNMSAPLSGC</sequence>
<feature type="compositionally biased region" description="Basic and acidic residues" evidence="1">
    <location>
        <begin position="374"/>
        <end position="385"/>
    </location>
</feature>
<feature type="region of interest" description="Disordered" evidence="1">
    <location>
        <begin position="319"/>
        <end position="347"/>
    </location>
</feature>
<name>A0A1Q9CP28_SYMMI</name>
<dbReference type="AlphaFoldDB" id="A0A1Q9CP28"/>
<organism evidence="2 3">
    <name type="scientific">Symbiodinium microadriaticum</name>
    <name type="common">Dinoflagellate</name>
    <name type="synonym">Zooxanthella microadriatica</name>
    <dbReference type="NCBI Taxonomy" id="2951"/>
    <lineage>
        <taxon>Eukaryota</taxon>
        <taxon>Sar</taxon>
        <taxon>Alveolata</taxon>
        <taxon>Dinophyceae</taxon>
        <taxon>Suessiales</taxon>
        <taxon>Symbiodiniaceae</taxon>
        <taxon>Symbiodinium</taxon>
    </lineage>
</organism>
<keyword evidence="3" id="KW-1185">Reference proteome</keyword>
<feature type="region of interest" description="Disordered" evidence="1">
    <location>
        <begin position="374"/>
        <end position="413"/>
    </location>
</feature>
<reference evidence="2 3" key="1">
    <citation type="submission" date="2016-02" db="EMBL/GenBank/DDBJ databases">
        <title>Genome analysis of coral dinoflagellate symbionts highlights evolutionary adaptations to a symbiotic lifestyle.</title>
        <authorList>
            <person name="Aranda M."/>
            <person name="Li Y."/>
            <person name="Liew Y.J."/>
            <person name="Baumgarten S."/>
            <person name="Simakov O."/>
            <person name="Wilson M."/>
            <person name="Piel J."/>
            <person name="Ashoor H."/>
            <person name="Bougouffa S."/>
            <person name="Bajic V.B."/>
            <person name="Ryu T."/>
            <person name="Ravasi T."/>
            <person name="Bayer T."/>
            <person name="Micklem G."/>
            <person name="Kim H."/>
            <person name="Bhak J."/>
            <person name="Lajeunesse T.C."/>
            <person name="Voolstra C.R."/>
        </authorList>
    </citation>
    <scope>NUCLEOTIDE SEQUENCE [LARGE SCALE GENOMIC DNA]</scope>
    <source>
        <strain evidence="2 3">CCMP2467</strain>
    </source>
</reference>
<comment type="caution">
    <text evidence="2">The sequence shown here is derived from an EMBL/GenBank/DDBJ whole genome shotgun (WGS) entry which is preliminary data.</text>
</comment>
<evidence type="ECO:0000313" key="3">
    <source>
        <dbReference type="Proteomes" id="UP000186817"/>
    </source>
</evidence>
<dbReference type="EMBL" id="LSRX01001023">
    <property type="protein sequence ID" value="OLP84689.1"/>
    <property type="molecule type" value="Genomic_DNA"/>
</dbReference>
<gene>
    <name evidence="2" type="ORF">AK812_SmicGene34387</name>
</gene>
<proteinExistence type="predicted"/>
<dbReference type="Proteomes" id="UP000186817">
    <property type="component" value="Unassembled WGS sequence"/>
</dbReference>
<protein>
    <submittedName>
        <fullName evidence="2">Uncharacterized protein</fullName>
    </submittedName>
</protein>
<dbReference type="OrthoDB" id="417066at2759"/>